<evidence type="ECO:0000313" key="3">
    <source>
        <dbReference type="Proteomes" id="UP000073492"/>
    </source>
</evidence>
<accession>A0A139IH26</accession>
<keyword evidence="3" id="KW-1185">Reference proteome</keyword>
<reference evidence="2 3" key="1">
    <citation type="submission" date="2015-07" db="EMBL/GenBank/DDBJ databases">
        <title>Comparative genomics of the Sigatoka disease complex on banana suggests a link between parallel evolutionary changes in Pseudocercospora fijiensis and Pseudocercospora eumusae and increased virulence on the banana host.</title>
        <authorList>
            <person name="Chang T.-C."/>
            <person name="Salvucci A."/>
            <person name="Crous P.W."/>
            <person name="Stergiopoulos I."/>
        </authorList>
    </citation>
    <scope>NUCLEOTIDE SEQUENCE [LARGE SCALE GENOMIC DNA]</scope>
    <source>
        <strain evidence="2 3">CBS 116634</strain>
    </source>
</reference>
<feature type="region of interest" description="Disordered" evidence="1">
    <location>
        <begin position="60"/>
        <end position="80"/>
    </location>
</feature>
<dbReference type="AlphaFoldDB" id="A0A139IH26"/>
<organism evidence="2 3">
    <name type="scientific">Pseudocercospora musae</name>
    <dbReference type="NCBI Taxonomy" id="113226"/>
    <lineage>
        <taxon>Eukaryota</taxon>
        <taxon>Fungi</taxon>
        <taxon>Dikarya</taxon>
        <taxon>Ascomycota</taxon>
        <taxon>Pezizomycotina</taxon>
        <taxon>Dothideomycetes</taxon>
        <taxon>Dothideomycetidae</taxon>
        <taxon>Mycosphaerellales</taxon>
        <taxon>Mycosphaerellaceae</taxon>
        <taxon>Pseudocercospora</taxon>
    </lineage>
</organism>
<gene>
    <name evidence="2" type="ORF">AC579_6907</name>
</gene>
<evidence type="ECO:0000313" key="2">
    <source>
        <dbReference type="EMBL" id="KXT13856.1"/>
    </source>
</evidence>
<comment type="caution">
    <text evidence="2">The sequence shown here is derived from an EMBL/GenBank/DDBJ whole genome shotgun (WGS) entry which is preliminary data.</text>
</comment>
<sequence>MHVICFDVSIIAGNARCSVALDGNGQYRRVVMEESFLEVPDQSGCILVIAITHNVTHSQESDDAEGQVQNKHACKNYSQE</sequence>
<name>A0A139IH26_9PEZI</name>
<proteinExistence type="predicted"/>
<dbReference type="Proteomes" id="UP000073492">
    <property type="component" value="Unassembled WGS sequence"/>
</dbReference>
<protein>
    <submittedName>
        <fullName evidence="2">Uncharacterized protein</fullName>
    </submittedName>
</protein>
<dbReference type="EMBL" id="LFZO01000102">
    <property type="protein sequence ID" value="KXT13856.1"/>
    <property type="molecule type" value="Genomic_DNA"/>
</dbReference>
<evidence type="ECO:0000256" key="1">
    <source>
        <dbReference type="SAM" id="MobiDB-lite"/>
    </source>
</evidence>